<dbReference type="InterPro" id="IPR043504">
    <property type="entry name" value="Peptidase_S1_PA_chymotrypsin"/>
</dbReference>
<organism evidence="3 4">
    <name type="scientific">Zhihengliuella flava</name>
    <dbReference type="NCBI Taxonomy" id="1285193"/>
    <lineage>
        <taxon>Bacteria</taxon>
        <taxon>Bacillati</taxon>
        <taxon>Actinomycetota</taxon>
        <taxon>Actinomycetes</taxon>
        <taxon>Micrococcales</taxon>
        <taxon>Micrococcaceae</taxon>
        <taxon>Zhihengliuella</taxon>
    </lineage>
</organism>
<proteinExistence type="predicted"/>
<keyword evidence="1 2" id="KW-0732">Signal</keyword>
<feature type="signal peptide" evidence="2">
    <location>
        <begin position="1"/>
        <end position="27"/>
    </location>
</feature>
<dbReference type="AlphaFoldDB" id="A0A931D8Z7"/>
<evidence type="ECO:0000313" key="4">
    <source>
        <dbReference type="Proteomes" id="UP000625033"/>
    </source>
</evidence>
<dbReference type="EMBL" id="JADOTZ010000001">
    <property type="protein sequence ID" value="MBG6084207.1"/>
    <property type="molecule type" value="Genomic_DNA"/>
</dbReference>
<sequence length="327" mass="33819">MRKYTSGAALAAAALLALAGAAAPSSAAPENAPGQAVKSHVVQQNEQAGGYWTAEKMRNATPGDVLADRALERGVASSASDVARGSLQKIESMGLKKKGKGSSGGGQQTIATEEVPVEHIGKVFFTLGGSNYVCSGNSVTSGNGSTVSTAGHCLNEGPGAFATNFVFVPAYDDGAAPYGQWAATELHAPAAWVNNGDMTYDTGFAVVETKNGATLADTVGATGVQFNADRGLGYQAYGYPAARPFDGSDLFSCLDADSENDPYNPQFSSQGIDCDMTGGSSGGPWFIGSGHDSYQNSVNSYGYDRVDYMFGPYWGSTIYNTYNTAAN</sequence>
<name>A0A931D8Z7_9MICC</name>
<dbReference type="Gene3D" id="2.40.10.10">
    <property type="entry name" value="Trypsin-like serine proteases"/>
    <property type="match status" value="2"/>
</dbReference>
<dbReference type="InterPro" id="IPR009003">
    <property type="entry name" value="Peptidase_S1_PA"/>
</dbReference>
<evidence type="ECO:0000256" key="2">
    <source>
        <dbReference type="SAM" id="SignalP"/>
    </source>
</evidence>
<evidence type="ECO:0000313" key="3">
    <source>
        <dbReference type="EMBL" id="MBG6084207.1"/>
    </source>
</evidence>
<keyword evidence="4" id="KW-1185">Reference proteome</keyword>
<reference evidence="3" key="1">
    <citation type="submission" date="2020-11" db="EMBL/GenBank/DDBJ databases">
        <title>Sequencing the genomes of 1000 actinobacteria strains.</title>
        <authorList>
            <person name="Klenk H.-P."/>
        </authorList>
    </citation>
    <scope>NUCLEOTIDE SEQUENCE</scope>
    <source>
        <strain evidence="3">DSM 26152</strain>
    </source>
</reference>
<dbReference type="PANTHER" id="PTHR15462">
    <property type="entry name" value="SERINE PROTEASE"/>
    <property type="match status" value="1"/>
</dbReference>
<comment type="caution">
    <text evidence="3">The sequence shown here is derived from an EMBL/GenBank/DDBJ whole genome shotgun (WGS) entry which is preliminary data.</text>
</comment>
<accession>A0A931D8Z7</accession>
<feature type="chain" id="PRO_5037089135" evidence="2">
    <location>
        <begin position="28"/>
        <end position="327"/>
    </location>
</feature>
<protein>
    <submittedName>
        <fullName evidence="3">V8-like Glu-specific endopeptidase</fullName>
    </submittedName>
</protein>
<gene>
    <name evidence="3" type="ORF">IW252_000974</name>
</gene>
<dbReference type="SUPFAM" id="SSF50494">
    <property type="entry name" value="Trypsin-like serine proteases"/>
    <property type="match status" value="1"/>
</dbReference>
<dbReference type="Proteomes" id="UP000625033">
    <property type="component" value="Unassembled WGS sequence"/>
</dbReference>
<dbReference type="RefSeq" id="WP_196835549.1">
    <property type="nucleotide sequence ID" value="NZ_JADOTZ010000001.1"/>
</dbReference>
<dbReference type="InterPro" id="IPR050966">
    <property type="entry name" value="Glutamyl_endopeptidase"/>
</dbReference>
<evidence type="ECO:0000256" key="1">
    <source>
        <dbReference type="ARBA" id="ARBA00022729"/>
    </source>
</evidence>